<dbReference type="Pfam" id="PF00156">
    <property type="entry name" value="Pribosyltran"/>
    <property type="match status" value="1"/>
</dbReference>
<dbReference type="SUPFAM" id="SSF53271">
    <property type="entry name" value="PRTase-like"/>
    <property type="match status" value="1"/>
</dbReference>
<dbReference type="CDD" id="cd06223">
    <property type="entry name" value="PRTases_typeI"/>
    <property type="match status" value="1"/>
</dbReference>
<comment type="similarity">
    <text evidence="1">Belongs to the ComF/GntX family.</text>
</comment>
<dbReference type="RefSeq" id="WP_099258860.1">
    <property type="nucleotide sequence ID" value="NZ_NIZW01000001.1"/>
</dbReference>
<dbReference type="Gene3D" id="3.40.50.2020">
    <property type="match status" value="1"/>
</dbReference>
<dbReference type="InterPro" id="IPR029057">
    <property type="entry name" value="PRTase-like"/>
</dbReference>
<organism evidence="3 4">
    <name type="scientific">Rhodopirellula bahusiensis</name>
    <dbReference type="NCBI Taxonomy" id="2014065"/>
    <lineage>
        <taxon>Bacteria</taxon>
        <taxon>Pseudomonadati</taxon>
        <taxon>Planctomycetota</taxon>
        <taxon>Planctomycetia</taxon>
        <taxon>Pirellulales</taxon>
        <taxon>Pirellulaceae</taxon>
        <taxon>Rhodopirellula</taxon>
    </lineage>
</organism>
<sequence>MKSSDFLIESVQNTSELLAPLIFPPVCVLCGELTGDALEGEGSHEQSSNSRRRFASFCRVCETALVQSAPAMRSACERCAWPAAGHVRPSHVEDDPEGSGDADVPDALPCPECVRRQTAFSFKSVTAIYRYHEVVRHAIIAAKYPRNTAIARELAVRLADRYRAGEARLSLCVPDDTTDAEGESDQSPMVTHVPSPFWRQFRRGGVGTGSLASRFAREMNFWFGSLLETTRSVQKQALLDDEARRENVRGAFRVRRRWRKRVSGRNVLLVDDVMTTGATADEISRVLLDAGAARVDLLVVARAIRDAQK</sequence>
<accession>A0A2G1WDL3</accession>
<protein>
    <submittedName>
        <fullName evidence="3">Phosphoribosyl transferase</fullName>
    </submittedName>
</protein>
<dbReference type="PANTHER" id="PTHR47505:SF1">
    <property type="entry name" value="DNA UTILIZATION PROTEIN YHGH"/>
    <property type="match status" value="1"/>
</dbReference>
<evidence type="ECO:0000259" key="2">
    <source>
        <dbReference type="Pfam" id="PF00156"/>
    </source>
</evidence>
<dbReference type="Proteomes" id="UP000225740">
    <property type="component" value="Unassembled WGS sequence"/>
</dbReference>
<name>A0A2G1WDL3_9BACT</name>
<evidence type="ECO:0000313" key="4">
    <source>
        <dbReference type="Proteomes" id="UP000225740"/>
    </source>
</evidence>
<dbReference type="EMBL" id="NIZW01000001">
    <property type="protein sequence ID" value="PHQ37108.1"/>
    <property type="molecule type" value="Genomic_DNA"/>
</dbReference>
<dbReference type="InterPro" id="IPR051910">
    <property type="entry name" value="ComF/GntX_DNA_util-trans"/>
</dbReference>
<comment type="caution">
    <text evidence="3">The sequence shown here is derived from an EMBL/GenBank/DDBJ whole genome shotgun (WGS) entry which is preliminary data.</text>
</comment>
<proteinExistence type="inferred from homology"/>
<reference evidence="3 4" key="1">
    <citation type="submission" date="2017-06" db="EMBL/GenBank/DDBJ databases">
        <title>Description of Rhodopirellula bahusiensis sp. nov.</title>
        <authorList>
            <person name="Kizina J."/>
            <person name="Harder J."/>
        </authorList>
    </citation>
    <scope>NUCLEOTIDE SEQUENCE [LARGE SCALE GENOMIC DNA]</scope>
    <source>
        <strain evidence="3 4">SWK21</strain>
    </source>
</reference>
<keyword evidence="4" id="KW-1185">Reference proteome</keyword>
<keyword evidence="3" id="KW-0808">Transferase</keyword>
<gene>
    <name evidence="3" type="ORF">CEE69_01765</name>
</gene>
<evidence type="ECO:0000256" key="1">
    <source>
        <dbReference type="ARBA" id="ARBA00008007"/>
    </source>
</evidence>
<dbReference type="GO" id="GO:0016740">
    <property type="term" value="F:transferase activity"/>
    <property type="evidence" value="ECO:0007669"/>
    <property type="project" value="UniProtKB-KW"/>
</dbReference>
<dbReference type="AlphaFoldDB" id="A0A2G1WDL3"/>
<dbReference type="PANTHER" id="PTHR47505">
    <property type="entry name" value="DNA UTILIZATION PROTEIN YHGH"/>
    <property type="match status" value="1"/>
</dbReference>
<dbReference type="InterPro" id="IPR000836">
    <property type="entry name" value="PRTase_dom"/>
</dbReference>
<evidence type="ECO:0000313" key="3">
    <source>
        <dbReference type="EMBL" id="PHQ37108.1"/>
    </source>
</evidence>
<dbReference type="GeneID" id="90607012"/>
<dbReference type="OrthoDB" id="9779910at2"/>
<feature type="domain" description="Phosphoribosyltransferase" evidence="2">
    <location>
        <begin position="259"/>
        <end position="303"/>
    </location>
</feature>